<evidence type="ECO:0000313" key="1">
    <source>
        <dbReference type="EMBL" id="KAF1988677.1"/>
    </source>
</evidence>
<feature type="non-terminal residue" evidence="1">
    <location>
        <position position="142"/>
    </location>
</feature>
<dbReference type="Pfam" id="PF12296">
    <property type="entry name" value="HsbA"/>
    <property type="match status" value="1"/>
</dbReference>
<dbReference type="InterPro" id="IPR021054">
    <property type="entry name" value="Cell_wall_mannoprotein_1"/>
</dbReference>
<reference evidence="1" key="1">
    <citation type="journal article" date="2020" name="Stud. Mycol.">
        <title>101 Dothideomycetes genomes: a test case for predicting lifestyles and emergence of pathogens.</title>
        <authorList>
            <person name="Haridas S."/>
            <person name="Albert R."/>
            <person name="Binder M."/>
            <person name="Bloem J."/>
            <person name="Labutti K."/>
            <person name="Salamov A."/>
            <person name="Andreopoulos B."/>
            <person name="Baker S."/>
            <person name="Barry K."/>
            <person name="Bills G."/>
            <person name="Bluhm B."/>
            <person name="Cannon C."/>
            <person name="Castanera R."/>
            <person name="Culley D."/>
            <person name="Daum C."/>
            <person name="Ezra D."/>
            <person name="Gonzalez J."/>
            <person name="Henrissat B."/>
            <person name="Kuo A."/>
            <person name="Liang C."/>
            <person name="Lipzen A."/>
            <person name="Lutzoni F."/>
            <person name="Magnuson J."/>
            <person name="Mondo S."/>
            <person name="Nolan M."/>
            <person name="Ohm R."/>
            <person name="Pangilinan J."/>
            <person name="Park H.-J."/>
            <person name="Ramirez L."/>
            <person name="Alfaro M."/>
            <person name="Sun H."/>
            <person name="Tritt A."/>
            <person name="Yoshinaga Y."/>
            <person name="Zwiers L.-H."/>
            <person name="Turgeon B."/>
            <person name="Goodwin S."/>
            <person name="Spatafora J."/>
            <person name="Crous P."/>
            <person name="Grigoriev I."/>
        </authorList>
    </citation>
    <scope>NUCLEOTIDE SEQUENCE</scope>
    <source>
        <strain evidence="1">CBS 113979</strain>
    </source>
</reference>
<dbReference type="Gene3D" id="1.20.1280.140">
    <property type="match status" value="1"/>
</dbReference>
<dbReference type="EMBL" id="ML977147">
    <property type="protein sequence ID" value="KAF1988677.1"/>
    <property type="molecule type" value="Genomic_DNA"/>
</dbReference>
<feature type="non-terminal residue" evidence="1">
    <location>
        <position position="1"/>
    </location>
</feature>
<keyword evidence="2" id="KW-1185">Reference proteome</keyword>
<accession>A0A6G1H6K1</accession>
<dbReference type="AlphaFoldDB" id="A0A6G1H6K1"/>
<sequence>VSTSLTTLSTTLEAIVPGGSLPTKYTRLTTDGDAVTAMLNMGAEMISATTSISLVDALGLVTDVQVLAAAGNNSINVVIAKAPILIADGAAPGVLEQLEGQREGTRRFGDAFVGKLPVSLRAFAGETTGLAVANVERAIVVF</sequence>
<name>A0A6G1H6K1_9PEZI</name>
<dbReference type="Proteomes" id="UP000800041">
    <property type="component" value="Unassembled WGS sequence"/>
</dbReference>
<evidence type="ECO:0000313" key="2">
    <source>
        <dbReference type="Proteomes" id="UP000800041"/>
    </source>
</evidence>
<gene>
    <name evidence="1" type="ORF">K402DRAFT_309982</name>
</gene>
<organism evidence="1 2">
    <name type="scientific">Aulographum hederae CBS 113979</name>
    <dbReference type="NCBI Taxonomy" id="1176131"/>
    <lineage>
        <taxon>Eukaryota</taxon>
        <taxon>Fungi</taxon>
        <taxon>Dikarya</taxon>
        <taxon>Ascomycota</taxon>
        <taxon>Pezizomycotina</taxon>
        <taxon>Dothideomycetes</taxon>
        <taxon>Pleosporomycetidae</taxon>
        <taxon>Aulographales</taxon>
        <taxon>Aulographaceae</taxon>
    </lineage>
</organism>
<protein>
    <submittedName>
        <fullName evidence="1">Uncharacterized protein</fullName>
    </submittedName>
</protein>
<proteinExistence type="predicted"/>